<gene>
    <name evidence="2" type="ORF">MRATA1EN1_LOCUS17934</name>
</gene>
<dbReference type="Proteomes" id="UP001176941">
    <property type="component" value="Chromosome 28"/>
</dbReference>
<proteinExistence type="predicted"/>
<evidence type="ECO:0000313" key="3">
    <source>
        <dbReference type="Proteomes" id="UP001176941"/>
    </source>
</evidence>
<name>A0ABN8Z841_RANTA</name>
<keyword evidence="3" id="KW-1185">Reference proteome</keyword>
<reference evidence="2" key="1">
    <citation type="submission" date="2023-04" db="EMBL/GenBank/DDBJ databases">
        <authorList>
            <consortium name="ELIXIR-Norway"/>
        </authorList>
    </citation>
    <scope>NUCLEOTIDE SEQUENCE [LARGE SCALE GENOMIC DNA]</scope>
</reference>
<accession>A0ABN8Z841</accession>
<evidence type="ECO:0000313" key="2">
    <source>
        <dbReference type="EMBL" id="CAI9168972.1"/>
    </source>
</evidence>
<dbReference type="EMBL" id="OX459964">
    <property type="protein sequence ID" value="CAI9168972.1"/>
    <property type="molecule type" value="Genomic_DNA"/>
</dbReference>
<organism evidence="2 3">
    <name type="scientific">Rangifer tarandus platyrhynchus</name>
    <name type="common">Svalbard reindeer</name>
    <dbReference type="NCBI Taxonomy" id="3082113"/>
    <lineage>
        <taxon>Eukaryota</taxon>
        <taxon>Metazoa</taxon>
        <taxon>Chordata</taxon>
        <taxon>Craniata</taxon>
        <taxon>Vertebrata</taxon>
        <taxon>Euteleostomi</taxon>
        <taxon>Mammalia</taxon>
        <taxon>Eutheria</taxon>
        <taxon>Laurasiatheria</taxon>
        <taxon>Artiodactyla</taxon>
        <taxon>Ruminantia</taxon>
        <taxon>Pecora</taxon>
        <taxon>Cervidae</taxon>
        <taxon>Odocoileinae</taxon>
        <taxon>Rangifer</taxon>
    </lineage>
</organism>
<protein>
    <submittedName>
        <fullName evidence="2">Uncharacterized protein</fullName>
    </submittedName>
</protein>
<evidence type="ECO:0000256" key="1">
    <source>
        <dbReference type="SAM" id="MobiDB-lite"/>
    </source>
</evidence>
<sequence length="108" mass="10914">MGSLASPGPTSVPGPRAETVVEGAWGIVGPSLLQPSGQRGQGSALRLADAGDPPGSEKESPTSPSGIYEAAQSRGQRQAPSWWVPALQLAAQRGRAGASFHGPRTDGS</sequence>
<feature type="region of interest" description="Disordered" evidence="1">
    <location>
        <begin position="29"/>
        <end position="80"/>
    </location>
</feature>